<keyword evidence="2" id="KW-1185">Reference proteome</keyword>
<sequence>MAAVVGPMAATAAGGGGGVTAAAVGAVASGAATNATVSVINNRGNLGAVFKDVTSSDAMKGYVISGVTAGLTKGLFDGWTGTQTNPNTGAVITSPAALNTWTGVGQFAANQALQNGTSTLLSKALGQGGDFGDALKGALFNTLAAASFNAIGDYTHGVLTEGYPPKIVVHAMVGGLLSKATGGDFRTGALAAGINEALVVHLDSLVKGDKTLLSMSSQIVGVLAAASQKDADAKSIEKGGWVAKNATQYNFGEHLPAGLAQYGQASTTLAEYMQKQGYSAEEAAQAQLALAQGQGFDGPQPRACE</sequence>
<dbReference type="Proteomes" id="UP001244872">
    <property type="component" value="Unassembled WGS sequence"/>
</dbReference>
<name>A0ACC6LL34_9PSED</name>
<gene>
    <name evidence="1" type="ORF">RJC98_26660</name>
</gene>
<accession>A0ACC6LL34</accession>
<comment type="caution">
    <text evidence="1">The sequence shown here is derived from an EMBL/GenBank/DDBJ whole genome shotgun (WGS) entry which is preliminary data.</text>
</comment>
<reference evidence="1" key="1">
    <citation type="submission" date="2023-07" db="EMBL/GenBank/DDBJ databases">
        <title>Bioagumentation of soil contaminated with hydrocarbons using Pseudomonas poae 7b strain.</title>
        <authorList>
            <person name="Kumor A."/>
        </authorList>
    </citation>
    <scope>NUCLEOTIDE SEQUENCE</scope>
    <source>
        <strain evidence="1">7b</strain>
    </source>
</reference>
<evidence type="ECO:0000313" key="1">
    <source>
        <dbReference type="EMBL" id="MDR9878781.1"/>
    </source>
</evidence>
<protein>
    <submittedName>
        <fullName evidence="1">DUF637 domain-containing protein</fullName>
    </submittedName>
</protein>
<evidence type="ECO:0000313" key="2">
    <source>
        <dbReference type="Proteomes" id="UP001244872"/>
    </source>
</evidence>
<organism evidence="1 2">
    <name type="scientific">Pseudomonas allii</name>
    <dbReference type="NCBI Taxonomy" id="2740531"/>
    <lineage>
        <taxon>Bacteria</taxon>
        <taxon>Pseudomonadati</taxon>
        <taxon>Pseudomonadota</taxon>
        <taxon>Gammaproteobacteria</taxon>
        <taxon>Pseudomonadales</taxon>
        <taxon>Pseudomonadaceae</taxon>
        <taxon>Pseudomonas</taxon>
    </lineage>
</organism>
<proteinExistence type="predicted"/>
<dbReference type="EMBL" id="JAVLRO010000013">
    <property type="protein sequence ID" value="MDR9878781.1"/>
    <property type="molecule type" value="Genomic_DNA"/>
</dbReference>